<dbReference type="PANTHER" id="PTHR39741">
    <property type="entry name" value="F-BOX DOMAIN CONTAINING PROTEIN, EXPRESSED"/>
    <property type="match status" value="1"/>
</dbReference>
<organism evidence="2 3">
    <name type="scientific">Trema orientale</name>
    <name type="common">Charcoal tree</name>
    <name type="synonym">Celtis orientalis</name>
    <dbReference type="NCBI Taxonomy" id="63057"/>
    <lineage>
        <taxon>Eukaryota</taxon>
        <taxon>Viridiplantae</taxon>
        <taxon>Streptophyta</taxon>
        <taxon>Embryophyta</taxon>
        <taxon>Tracheophyta</taxon>
        <taxon>Spermatophyta</taxon>
        <taxon>Magnoliopsida</taxon>
        <taxon>eudicotyledons</taxon>
        <taxon>Gunneridae</taxon>
        <taxon>Pentapetalae</taxon>
        <taxon>rosids</taxon>
        <taxon>fabids</taxon>
        <taxon>Rosales</taxon>
        <taxon>Cannabaceae</taxon>
        <taxon>Trema</taxon>
    </lineage>
</organism>
<comment type="caution">
    <text evidence="2">The sequence shown here is derived from an EMBL/GenBank/DDBJ whole genome shotgun (WGS) entry which is preliminary data.</text>
</comment>
<dbReference type="STRING" id="63057.A0A2P5CNQ6"/>
<dbReference type="OrthoDB" id="63379at2759"/>
<dbReference type="Proteomes" id="UP000237000">
    <property type="component" value="Unassembled WGS sequence"/>
</dbReference>
<feature type="domain" description="F-box" evidence="1">
    <location>
        <begin position="14"/>
        <end position="54"/>
    </location>
</feature>
<dbReference type="Gene3D" id="1.20.1280.50">
    <property type="match status" value="1"/>
</dbReference>
<proteinExistence type="predicted"/>
<dbReference type="PANTHER" id="PTHR39741:SF14">
    <property type="entry name" value="F-BOX DOMAIN-CONTAINING PROTEIN"/>
    <property type="match status" value="1"/>
</dbReference>
<protein>
    <submittedName>
        <fullName evidence="2">F-box domain containing protein</fullName>
    </submittedName>
</protein>
<evidence type="ECO:0000313" key="2">
    <source>
        <dbReference type="EMBL" id="PON62664.1"/>
    </source>
</evidence>
<dbReference type="EMBL" id="JXTC01000344">
    <property type="protein sequence ID" value="PON62664.1"/>
    <property type="molecule type" value="Genomic_DNA"/>
</dbReference>
<name>A0A2P5CNQ6_TREOI</name>
<keyword evidence="3" id="KW-1185">Reference proteome</keyword>
<dbReference type="InterPro" id="IPR036047">
    <property type="entry name" value="F-box-like_dom_sf"/>
</dbReference>
<evidence type="ECO:0000259" key="1">
    <source>
        <dbReference type="Pfam" id="PF12937"/>
    </source>
</evidence>
<gene>
    <name evidence="2" type="ORF">TorRG33x02_278330</name>
</gene>
<dbReference type="AlphaFoldDB" id="A0A2P5CNQ6"/>
<evidence type="ECO:0000313" key="3">
    <source>
        <dbReference type="Proteomes" id="UP000237000"/>
    </source>
</evidence>
<dbReference type="Pfam" id="PF12937">
    <property type="entry name" value="F-box-like"/>
    <property type="match status" value="1"/>
</dbReference>
<dbReference type="InParanoid" id="A0A2P5CNQ6"/>
<sequence length="367" mass="41905">MDASMDLLVWLEPDMSLKILTSLEDPADIVRLVAVSRSWRHFVVANGLCKQLCLKMFPELSRVAHVIEVKQHATEEDVELGFSSNWMEWESMVRDHRVYAFLARCCTSFVAENCIGEAISASSTDNYPRESISNTLESTERFSRRISYWSSKGQHNCEVPETLIYKLASDFCVITEISIQPFQAYFQEGLPIYSARGMRFRIGHPKSPLDLENVPMEEPCDDKFIWTYTSQVFQMAQLNRLQKFELPKPVLCIGGYLQIELLGRVQRQEIDGLFYICVSRVQVLGRLLAPALGVDILDSSGKFILKQFLQADNSPINLPENKPNSINDIDLERRVRTLQQIVDMFRGNGGVNAWDVDDADSDEELVF</sequence>
<reference evidence="3" key="1">
    <citation type="submission" date="2016-06" db="EMBL/GenBank/DDBJ databases">
        <title>Parallel loss of symbiosis genes in relatives of nitrogen-fixing non-legume Parasponia.</title>
        <authorList>
            <person name="Van Velzen R."/>
            <person name="Holmer R."/>
            <person name="Bu F."/>
            <person name="Rutten L."/>
            <person name="Van Zeijl A."/>
            <person name="Liu W."/>
            <person name="Santuari L."/>
            <person name="Cao Q."/>
            <person name="Sharma T."/>
            <person name="Shen D."/>
            <person name="Roswanjaya Y."/>
            <person name="Wardhani T."/>
            <person name="Kalhor M.S."/>
            <person name="Jansen J."/>
            <person name="Van den Hoogen J."/>
            <person name="Gungor B."/>
            <person name="Hartog M."/>
            <person name="Hontelez J."/>
            <person name="Verver J."/>
            <person name="Yang W.-C."/>
            <person name="Schijlen E."/>
            <person name="Repin R."/>
            <person name="Schilthuizen M."/>
            <person name="Schranz E."/>
            <person name="Heidstra R."/>
            <person name="Miyata K."/>
            <person name="Fedorova E."/>
            <person name="Kohlen W."/>
            <person name="Bisseling T."/>
            <person name="Smit S."/>
            <person name="Geurts R."/>
        </authorList>
    </citation>
    <scope>NUCLEOTIDE SEQUENCE [LARGE SCALE GENOMIC DNA]</scope>
    <source>
        <strain evidence="3">cv. RG33-2</strain>
    </source>
</reference>
<dbReference type="FunCoup" id="A0A2P5CNQ6">
    <property type="interactions" value="1255"/>
</dbReference>
<dbReference type="SUPFAM" id="SSF81383">
    <property type="entry name" value="F-box domain"/>
    <property type="match status" value="1"/>
</dbReference>
<dbReference type="InterPro" id="IPR001810">
    <property type="entry name" value="F-box_dom"/>
</dbReference>
<dbReference type="InterPro" id="IPR055336">
    <property type="entry name" value="At4g00755-like"/>
</dbReference>
<accession>A0A2P5CNQ6</accession>